<feature type="transmembrane region" description="Helical" evidence="6">
    <location>
        <begin position="181"/>
        <end position="198"/>
    </location>
</feature>
<feature type="transmembrane region" description="Helical" evidence="6">
    <location>
        <begin position="271"/>
        <end position="293"/>
    </location>
</feature>
<feature type="transmembrane region" description="Helical" evidence="6">
    <location>
        <begin position="210"/>
        <end position="228"/>
    </location>
</feature>
<proteinExistence type="inferred from homology"/>
<dbReference type="Pfam" id="PF00892">
    <property type="entry name" value="EamA"/>
    <property type="match status" value="2"/>
</dbReference>
<comment type="caution">
    <text evidence="8">The sequence shown here is derived from an EMBL/GenBank/DDBJ whole genome shotgun (WGS) entry which is preliminary data.</text>
</comment>
<reference evidence="8" key="1">
    <citation type="submission" date="2019-03" db="EMBL/GenBank/DDBJ databases">
        <title>Metabolic reconstructions from genomes of highly enriched 'Candidatus Accumulibacter' and 'Candidatus Competibacter' bioreactor populations.</title>
        <authorList>
            <person name="Annavajhala M.K."/>
            <person name="Welles L."/>
            <person name="Abbas B."/>
            <person name="Sorokin D."/>
            <person name="Park H."/>
            <person name="Van Loosdrecht M."/>
            <person name="Chandran K."/>
        </authorList>
    </citation>
    <scope>NUCLEOTIDE SEQUENCE</scope>
    <source>
        <strain evidence="8">SBR_L</strain>
    </source>
</reference>
<feature type="domain" description="EamA" evidence="7">
    <location>
        <begin position="64"/>
        <end position="195"/>
    </location>
</feature>
<dbReference type="PANTHER" id="PTHR32322">
    <property type="entry name" value="INNER MEMBRANE TRANSPORTER"/>
    <property type="match status" value="1"/>
</dbReference>
<dbReference type="Gene3D" id="1.10.3730.20">
    <property type="match status" value="1"/>
</dbReference>
<comment type="similarity">
    <text evidence="2">Belongs to the EamA transporter family.</text>
</comment>
<keyword evidence="3 6" id="KW-0812">Transmembrane</keyword>
<dbReference type="InterPro" id="IPR050638">
    <property type="entry name" value="AA-Vitamin_Transporters"/>
</dbReference>
<comment type="subcellular location">
    <subcellularLocation>
        <location evidence="1">Membrane</location>
        <topology evidence="1">Multi-pass membrane protein</topology>
    </subcellularLocation>
</comment>
<name>A0ABX1T3B1_9PROT</name>
<accession>A0ABX1T3B1</accession>
<dbReference type="Proteomes" id="UP000886469">
    <property type="component" value="Unassembled WGS sequence"/>
</dbReference>
<keyword evidence="5 6" id="KW-0472">Membrane</keyword>
<evidence type="ECO:0000256" key="5">
    <source>
        <dbReference type="ARBA" id="ARBA00023136"/>
    </source>
</evidence>
<dbReference type="EMBL" id="SPMX01000006">
    <property type="protein sequence ID" value="NMQ04133.1"/>
    <property type="molecule type" value="Genomic_DNA"/>
</dbReference>
<dbReference type="InterPro" id="IPR037185">
    <property type="entry name" value="EmrE-like"/>
</dbReference>
<gene>
    <name evidence="8" type="ORF">E4Q08_02090</name>
</gene>
<evidence type="ECO:0000256" key="3">
    <source>
        <dbReference type="ARBA" id="ARBA00022692"/>
    </source>
</evidence>
<feature type="transmembrane region" description="Helical" evidence="6">
    <location>
        <begin position="64"/>
        <end position="85"/>
    </location>
</feature>
<feature type="transmembrane region" description="Helical" evidence="6">
    <location>
        <begin position="91"/>
        <end position="111"/>
    </location>
</feature>
<feature type="transmembrane region" description="Helical" evidence="6">
    <location>
        <begin position="305"/>
        <end position="323"/>
    </location>
</feature>
<feature type="transmembrane region" description="Helical" evidence="6">
    <location>
        <begin position="151"/>
        <end position="172"/>
    </location>
</feature>
<dbReference type="PANTHER" id="PTHR32322:SF2">
    <property type="entry name" value="EAMA DOMAIN-CONTAINING PROTEIN"/>
    <property type="match status" value="1"/>
</dbReference>
<feature type="domain" description="EamA" evidence="7">
    <location>
        <begin position="210"/>
        <end position="345"/>
    </location>
</feature>
<dbReference type="SUPFAM" id="SSF103481">
    <property type="entry name" value="Multidrug resistance efflux transporter EmrE"/>
    <property type="match status" value="2"/>
</dbReference>
<keyword evidence="4 6" id="KW-1133">Transmembrane helix</keyword>
<evidence type="ECO:0000256" key="2">
    <source>
        <dbReference type="ARBA" id="ARBA00007362"/>
    </source>
</evidence>
<evidence type="ECO:0000313" key="9">
    <source>
        <dbReference type="Proteomes" id="UP000886469"/>
    </source>
</evidence>
<feature type="transmembrane region" description="Helical" evidence="6">
    <location>
        <begin position="329"/>
        <end position="349"/>
    </location>
</feature>
<sequence length="367" mass="38830">MSRHSQGCRSESQTRRAHARACHAPFTATPLHLPILPPPRQSSRDCGNSLNAAAERALASPTTYLKLLATALVWGATWIAGRVAVSEASPLAVASWRFLLAALLLGTLVVIHEGWPRWSFKEWLTLAALGASGIFLYNLCFLYGLKMIEAGRGALVVALTPAVVAAGDWLLFRAPMSPTKAAGIALAMFGCLLVVTNGDPRLLLTGEVGLGEWLIIGCSVLWAVYTFVGRRGTRSLSPLAMTFGASLTGWGMLTVAALLQGSLFVLTEVTWRGLSAIVFLGFFGTALAFTWYAEAVQRIGATRSAAFINLVPVSAVILGAVLLDERLGVVVLFGGTLVIAGVIITNHAGARLAAGVDGHDLAKQRKS</sequence>
<evidence type="ECO:0000256" key="6">
    <source>
        <dbReference type="SAM" id="Phobius"/>
    </source>
</evidence>
<evidence type="ECO:0000256" key="1">
    <source>
        <dbReference type="ARBA" id="ARBA00004141"/>
    </source>
</evidence>
<protein>
    <submittedName>
        <fullName evidence="8">EamA family transporter</fullName>
    </submittedName>
</protein>
<evidence type="ECO:0000259" key="7">
    <source>
        <dbReference type="Pfam" id="PF00892"/>
    </source>
</evidence>
<feature type="transmembrane region" description="Helical" evidence="6">
    <location>
        <begin position="240"/>
        <end position="259"/>
    </location>
</feature>
<evidence type="ECO:0000313" key="8">
    <source>
        <dbReference type="EMBL" id="NMQ04133.1"/>
    </source>
</evidence>
<organism evidence="8 9">
    <name type="scientific">Candidatus Accumulibacter contiguus</name>
    <dbReference type="NCBI Taxonomy" id="2954381"/>
    <lineage>
        <taxon>Bacteria</taxon>
        <taxon>Pseudomonadati</taxon>
        <taxon>Pseudomonadota</taxon>
        <taxon>Betaproteobacteria</taxon>
        <taxon>Candidatus Accumulibacter</taxon>
    </lineage>
</organism>
<keyword evidence="9" id="KW-1185">Reference proteome</keyword>
<dbReference type="InterPro" id="IPR000620">
    <property type="entry name" value="EamA_dom"/>
</dbReference>
<feature type="transmembrane region" description="Helical" evidence="6">
    <location>
        <begin position="123"/>
        <end position="145"/>
    </location>
</feature>
<evidence type="ECO:0000256" key="4">
    <source>
        <dbReference type="ARBA" id="ARBA00022989"/>
    </source>
</evidence>